<dbReference type="NCBIfam" id="TIGR00027">
    <property type="entry name" value="mthyl_TIGR00027"/>
    <property type="match status" value="1"/>
</dbReference>
<dbReference type="Gene3D" id="3.40.50.150">
    <property type="entry name" value="Vaccinia Virus protein VP39"/>
    <property type="match status" value="1"/>
</dbReference>
<evidence type="ECO:0000256" key="4">
    <source>
        <dbReference type="RuleBase" id="RU362030"/>
    </source>
</evidence>
<comment type="function">
    <text evidence="4">Exhibits S-adenosyl-L-methionine-dependent methyltransferase activity.</text>
</comment>
<sequence length="285" mass="31513">MSGNKTKFVPSETGSNDLSFIETTALIVAYHRSLEHARPDRLFADPFAAAFVEAAQAEGIASDTMPAAPTDYFAVRTRFFDEYLLKAVHAGCRQMVTLAAGLDARAFRLQLPRGVRLFEVELATMLRFKESVLSTLRARRECDRVLVPTDLRDDWPAALVEAGFDTSVPTAWLVEGLLFYLTNEDGDRLLQRVTKLSAPGSWLGAEHVNHATIDVMAAVLSRLAQGGAPWQSFIENPDAWMARLGWVSRVSPHDELALRYGRPLELGAFPAGKQPKAWLIEATRG</sequence>
<dbReference type="SUPFAM" id="SSF53335">
    <property type="entry name" value="S-adenosyl-L-methionine-dependent methyltransferases"/>
    <property type="match status" value="1"/>
</dbReference>
<dbReference type="GO" id="GO:0032259">
    <property type="term" value="P:methylation"/>
    <property type="evidence" value="ECO:0007669"/>
    <property type="project" value="UniProtKB-KW"/>
</dbReference>
<reference evidence="5" key="1">
    <citation type="submission" date="2021-12" db="EMBL/GenBank/DDBJ databases">
        <title>Discovery of the Pendulisporaceae a myxobacterial family with distinct sporulation behavior and unique specialized metabolism.</title>
        <authorList>
            <person name="Garcia R."/>
            <person name="Popoff A."/>
            <person name="Bader C.D."/>
            <person name="Loehr J."/>
            <person name="Walesch S."/>
            <person name="Walt C."/>
            <person name="Boldt J."/>
            <person name="Bunk B."/>
            <person name="Haeckl F.J.F.P.J."/>
            <person name="Gunesch A.P."/>
            <person name="Birkelbach J."/>
            <person name="Nuebel U."/>
            <person name="Pietschmann T."/>
            <person name="Bach T."/>
            <person name="Mueller R."/>
        </authorList>
    </citation>
    <scope>NUCLEOTIDE SEQUENCE</scope>
    <source>
        <strain evidence="5">MSr11367</strain>
    </source>
</reference>
<evidence type="ECO:0000313" key="6">
    <source>
        <dbReference type="Proteomes" id="UP001374803"/>
    </source>
</evidence>
<evidence type="ECO:0000256" key="2">
    <source>
        <dbReference type="ARBA" id="ARBA00022603"/>
    </source>
</evidence>
<name>A0ABZ2LFE5_9BACT</name>
<dbReference type="RefSeq" id="WP_394839290.1">
    <property type="nucleotide sequence ID" value="NZ_CP089929.1"/>
</dbReference>
<dbReference type="EC" id="2.1.1.-" evidence="4"/>
<proteinExistence type="inferred from homology"/>
<gene>
    <name evidence="5" type="ORF">LVJ94_20605</name>
</gene>
<evidence type="ECO:0000256" key="3">
    <source>
        <dbReference type="ARBA" id="ARBA00022679"/>
    </source>
</evidence>
<dbReference type="PANTHER" id="PTHR43619:SF2">
    <property type="entry name" value="S-ADENOSYL-L-METHIONINE-DEPENDENT METHYLTRANSFERASES SUPERFAMILY PROTEIN"/>
    <property type="match status" value="1"/>
</dbReference>
<evidence type="ECO:0000256" key="1">
    <source>
        <dbReference type="ARBA" id="ARBA00008138"/>
    </source>
</evidence>
<keyword evidence="2 4" id="KW-0489">Methyltransferase</keyword>
<dbReference type="Pfam" id="PF04072">
    <property type="entry name" value="LCM"/>
    <property type="match status" value="1"/>
</dbReference>
<dbReference type="InterPro" id="IPR011610">
    <property type="entry name" value="SAM_mthyl_Trfase_ML2640-like"/>
</dbReference>
<dbReference type="Proteomes" id="UP001374803">
    <property type="component" value="Chromosome"/>
</dbReference>
<keyword evidence="6" id="KW-1185">Reference proteome</keyword>
<dbReference type="InterPro" id="IPR007213">
    <property type="entry name" value="Ppm1/Ppm2/Tcmp"/>
</dbReference>
<dbReference type="GO" id="GO:0008168">
    <property type="term" value="F:methyltransferase activity"/>
    <property type="evidence" value="ECO:0007669"/>
    <property type="project" value="UniProtKB-KW"/>
</dbReference>
<dbReference type="PANTHER" id="PTHR43619">
    <property type="entry name" value="S-ADENOSYL-L-METHIONINE-DEPENDENT METHYLTRANSFERASE YKTD-RELATED"/>
    <property type="match status" value="1"/>
</dbReference>
<dbReference type="EMBL" id="CP089983">
    <property type="protein sequence ID" value="WXB09619.1"/>
    <property type="molecule type" value="Genomic_DNA"/>
</dbReference>
<dbReference type="InterPro" id="IPR029063">
    <property type="entry name" value="SAM-dependent_MTases_sf"/>
</dbReference>
<keyword evidence="4" id="KW-0949">S-adenosyl-L-methionine</keyword>
<protein>
    <recommendedName>
        <fullName evidence="4">S-adenosyl-L-methionine-dependent methyltransferase</fullName>
        <ecNumber evidence="4">2.1.1.-</ecNumber>
    </recommendedName>
</protein>
<organism evidence="5 6">
    <name type="scientific">Pendulispora rubella</name>
    <dbReference type="NCBI Taxonomy" id="2741070"/>
    <lineage>
        <taxon>Bacteria</taxon>
        <taxon>Pseudomonadati</taxon>
        <taxon>Myxococcota</taxon>
        <taxon>Myxococcia</taxon>
        <taxon>Myxococcales</taxon>
        <taxon>Sorangiineae</taxon>
        <taxon>Pendulisporaceae</taxon>
        <taxon>Pendulispora</taxon>
    </lineage>
</organism>
<evidence type="ECO:0000313" key="5">
    <source>
        <dbReference type="EMBL" id="WXB09619.1"/>
    </source>
</evidence>
<keyword evidence="3 5" id="KW-0808">Transferase</keyword>
<accession>A0ABZ2LFE5</accession>
<comment type="similarity">
    <text evidence="1 4">Belongs to the UPF0677 family.</text>
</comment>